<evidence type="ECO:0000313" key="3">
    <source>
        <dbReference type="Proteomes" id="UP000051589"/>
    </source>
</evidence>
<feature type="transmembrane region" description="Helical" evidence="1">
    <location>
        <begin position="15"/>
        <end position="35"/>
    </location>
</feature>
<sequence>MVILTSIFAYHNVQLFLRLMIYFLMWSLVLVFRFLHRKKTRKRMDERTKYMMKHTEKDKDGKYPWEIKDND</sequence>
<name>A0A0R2DS13_9LACO</name>
<protein>
    <submittedName>
        <fullName evidence="2">Uncharacterized protein</fullName>
    </submittedName>
</protein>
<proteinExistence type="predicted"/>
<dbReference type="PATRIC" id="fig|1423803.3.peg.1644"/>
<keyword evidence="1" id="KW-0472">Membrane</keyword>
<evidence type="ECO:0000313" key="2">
    <source>
        <dbReference type="EMBL" id="KRN02877.1"/>
    </source>
</evidence>
<keyword evidence="1" id="KW-0812">Transmembrane</keyword>
<evidence type="ECO:0000256" key="1">
    <source>
        <dbReference type="SAM" id="Phobius"/>
    </source>
</evidence>
<comment type="caution">
    <text evidence="2">The sequence shown here is derived from an EMBL/GenBank/DDBJ whole genome shotgun (WGS) entry which is preliminary data.</text>
</comment>
<dbReference type="EMBL" id="AYZH01000004">
    <property type="protein sequence ID" value="KRN02877.1"/>
    <property type="molecule type" value="Genomic_DNA"/>
</dbReference>
<accession>A0A0R2DS13</accession>
<organism evidence="2 3">
    <name type="scientific">Levilactobacillus senmaizukei DSM 21775 = NBRC 103853</name>
    <dbReference type="NCBI Taxonomy" id="1423803"/>
    <lineage>
        <taxon>Bacteria</taxon>
        <taxon>Bacillati</taxon>
        <taxon>Bacillota</taxon>
        <taxon>Bacilli</taxon>
        <taxon>Lactobacillales</taxon>
        <taxon>Lactobacillaceae</taxon>
        <taxon>Levilactobacillus</taxon>
    </lineage>
</organism>
<dbReference type="AlphaFoldDB" id="A0A0R2DS13"/>
<dbReference type="STRING" id="1423803.FD13_GL001599"/>
<gene>
    <name evidence="2" type="ORF">FD13_GL001599</name>
</gene>
<reference evidence="2 3" key="1">
    <citation type="journal article" date="2015" name="Genome Announc.">
        <title>Expanding the biotechnology potential of lactobacilli through comparative genomics of 213 strains and associated genera.</title>
        <authorList>
            <person name="Sun Z."/>
            <person name="Harris H.M."/>
            <person name="McCann A."/>
            <person name="Guo C."/>
            <person name="Argimon S."/>
            <person name="Zhang W."/>
            <person name="Yang X."/>
            <person name="Jeffery I.B."/>
            <person name="Cooney J.C."/>
            <person name="Kagawa T.F."/>
            <person name="Liu W."/>
            <person name="Song Y."/>
            <person name="Salvetti E."/>
            <person name="Wrobel A."/>
            <person name="Rasinkangas P."/>
            <person name="Parkhill J."/>
            <person name="Rea M.C."/>
            <person name="O'Sullivan O."/>
            <person name="Ritari J."/>
            <person name="Douillard F.P."/>
            <person name="Paul Ross R."/>
            <person name="Yang R."/>
            <person name="Briner A.E."/>
            <person name="Felis G.E."/>
            <person name="de Vos W.M."/>
            <person name="Barrangou R."/>
            <person name="Klaenhammer T.R."/>
            <person name="Caufield P.W."/>
            <person name="Cui Y."/>
            <person name="Zhang H."/>
            <person name="O'Toole P.W."/>
        </authorList>
    </citation>
    <scope>NUCLEOTIDE SEQUENCE [LARGE SCALE GENOMIC DNA]</scope>
    <source>
        <strain evidence="2 3">DSM 21775</strain>
    </source>
</reference>
<keyword evidence="1" id="KW-1133">Transmembrane helix</keyword>
<keyword evidence="3" id="KW-1185">Reference proteome</keyword>
<dbReference type="Proteomes" id="UP000051589">
    <property type="component" value="Unassembled WGS sequence"/>
</dbReference>